<dbReference type="SUPFAM" id="SSF51556">
    <property type="entry name" value="Metallo-dependent hydrolases"/>
    <property type="match status" value="1"/>
</dbReference>
<feature type="transmembrane region" description="Helical" evidence="3">
    <location>
        <begin position="396"/>
        <end position="414"/>
    </location>
</feature>
<dbReference type="EMBL" id="CP089280">
    <property type="protein sequence ID" value="USP82107.1"/>
    <property type="molecule type" value="Genomic_DNA"/>
</dbReference>
<feature type="transmembrane region" description="Helical" evidence="3">
    <location>
        <begin position="420"/>
        <end position="440"/>
    </location>
</feature>
<dbReference type="Pfam" id="PF06609">
    <property type="entry name" value="TRI12"/>
    <property type="match status" value="1"/>
</dbReference>
<dbReference type="GO" id="GO:0022857">
    <property type="term" value="F:transmembrane transporter activity"/>
    <property type="evidence" value="ECO:0007669"/>
    <property type="project" value="InterPro"/>
</dbReference>
<dbReference type="FunFam" id="1.20.1250.20:FF:000784">
    <property type="entry name" value="MFS drug efflux pump"/>
    <property type="match status" value="1"/>
</dbReference>
<feature type="transmembrane region" description="Helical" evidence="3">
    <location>
        <begin position="101"/>
        <end position="123"/>
    </location>
</feature>
<dbReference type="Pfam" id="PF07969">
    <property type="entry name" value="Amidohydro_3"/>
    <property type="match status" value="1"/>
</dbReference>
<evidence type="ECO:0000313" key="5">
    <source>
        <dbReference type="EMBL" id="USP82107.1"/>
    </source>
</evidence>
<dbReference type="InterPro" id="IPR011059">
    <property type="entry name" value="Metal-dep_hydrolase_composite"/>
</dbReference>
<organism evidence="5 6">
    <name type="scientific">Curvularia clavata</name>
    <dbReference type="NCBI Taxonomy" id="95742"/>
    <lineage>
        <taxon>Eukaryota</taxon>
        <taxon>Fungi</taxon>
        <taxon>Dikarya</taxon>
        <taxon>Ascomycota</taxon>
        <taxon>Pezizomycotina</taxon>
        <taxon>Dothideomycetes</taxon>
        <taxon>Pleosporomycetidae</taxon>
        <taxon>Pleosporales</taxon>
        <taxon>Pleosporineae</taxon>
        <taxon>Pleosporaceae</taxon>
        <taxon>Curvularia</taxon>
    </lineage>
</organism>
<feature type="domain" description="Major facilitator superfamily (MFS) profile" evidence="4">
    <location>
        <begin position="64"/>
        <end position="506"/>
    </location>
</feature>
<feature type="transmembrane region" description="Helical" evidence="3">
    <location>
        <begin position="291"/>
        <end position="308"/>
    </location>
</feature>
<dbReference type="OrthoDB" id="194468at2759"/>
<dbReference type="Gene3D" id="1.20.1250.20">
    <property type="entry name" value="MFS general substrate transporter like domains"/>
    <property type="match status" value="1"/>
</dbReference>
<dbReference type="GO" id="GO:0016020">
    <property type="term" value="C:membrane"/>
    <property type="evidence" value="ECO:0007669"/>
    <property type="project" value="UniProtKB-SubCell"/>
</dbReference>
<dbReference type="PANTHER" id="PTHR22642">
    <property type="entry name" value="IMIDAZOLONEPROPIONASE"/>
    <property type="match status" value="1"/>
</dbReference>
<dbReference type="AlphaFoldDB" id="A0A9Q8ZEZ2"/>
<feature type="transmembrane region" description="Helical" evidence="3">
    <location>
        <begin position="328"/>
        <end position="349"/>
    </location>
</feature>
<dbReference type="PROSITE" id="PS50850">
    <property type="entry name" value="MFS"/>
    <property type="match status" value="1"/>
</dbReference>
<protein>
    <recommendedName>
        <fullName evidence="4">Major facilitator superfamily (MFS) profile domain-containing protein</fullName>
    </recommendedName>
</protein>
<dbReference type="InterPro" id="IPR010573">
    <property type="entry name" value="MFS_Str1/Tri12-like"/>
</dbReference>
<feature type="transmembrane region" description="Helical" evidence="3">
    <location>
        <begin position="156"/>
        <end position="177"/>
    </location>
</feature>
<reference evidence="5" key="1">
    <citation type="submission" date="2021-12" db="EMBL/GenBank/DDBJ databases">
        <title>Curvularia clavata genome.</title>
        <authorList>
            <person name="Cao Y."/>
        </authorList>
    </citation>
    <scope>NUCLEOTIDE SEQUENCE</scope>
    <source>
        <strain evidence="5">Yc1106</strain>
    </source>
</reference>
<evidence type="ECO:0000256" key="3">
    <source>
        <dbReference type="SAM" id="Phobius"/>
    </source>
</evidence>
<dbReference type="Proteomes" id="UP001056012">
    <property type="component" value="Chromosome 7"/>
</dbReference>
<dbReference type="InterPro" id="IPR036259">
    <property type="entry name" value="MFS_trans_sf"/>
</dbReference>
<dbReference type="VEuPathDB" id="FungiDB:yc1106_09381"/>
<name>A0A9Q8ZEZ2_CURCL</name>
<keyword evidence="3" id="KW-1133">Transmembrane helix</keyword>
<dbReference type="Gene3D" id="3.20.20.140">
    <property type="entry name" value="Metal-dependent hydrolases"/>
    <property type="match status" value="1"/>
</dbReference>
<dbReference type="Gene3D" id="2.30.40.10">
    <property type="entry name" value="Urease, subunit C, domain 1"/>
    <property type="match status" value="1"/>
</dbReference>
<evidence type="ECO:0000256" key="2">
    <source>
        <dbReference type="ARBA" id="ARBA00022448"/>
    </source>
</evidence>
<feature type="transmembrane region" description="Helical" evidence="3">
    <location>
        <begin position="216"/>
        <end position="238"/>
    </location>
</feature>
<dbReference type="PANTHER" id="PTHR22642:SF2">
    <property type="entry name" value="PROTEIN LONG AFTER FAR-RED 3"/>
    <property type="match status" value="1"/>
</dbReference>
<dbReference type="SUPFAM" id="SSF51338">
    <property type="entry name" value="Composite domain of metallo-dependent hydrolases"/>
    <property type="match status" value="1"/>
</dbReference>
<dbReference type="InterPro" id="IPR020846">
    <property type="entry name" value="MFS_dom"/>
</dbReference>
<dbReference type="GO" id="GO:0016810">
    <property type="term" value="F:hydrolase activity, acting on carbon-nitrogen (but not peptide) bonds"/>
    <property type="evidence" value="ECO:0007669"/>
    <property type="project" value="InterPro"/>
</dbReference>
<feature type="transmembrane region" description="Helical" evidence="3">
    <location>
        <begin position="452"/>
        <end position="478"/>
    </location>
</feature>
<evidence type="ECO:0000256" key="1">
    <source>
        <dbReference type="ARBA" id="ARBA00004141"/>
    </source>
</evidence>
<feature type="transmembrane region" description="Helical" evidence="3">
    <location>
        <begin position="258"/>
        <end position="279"/>
    </location>
</feature>
<keyword evidence="3" id="KW-0812">Transmembrane</keyword>
<feature type="transmembrane region" description="Helical" evidence="3">
    <location>
        <begin position="130"/>
        <end position="150"/>
    </location>
</feature>
<evidence type="ECO:0000313" key="6">
    <source>
        <dbReference type="Proteomes" id="UP001056012"/>
    </source>
</evidence>
<keyword evidence="6" id="KW-1185">Reference proteome</keyword>
<dbReference type="Gene3D" id="3.10.310.70">
    <property type="match status" value="1"/>
</dbReference>
<sequence length="1178" mass="126260">MADTGSSDGSEHVSSTKPAVVEVEQIETNRGVPGQAAYYEKDGLRTYGDGEDHDTEPPMTFSRIMSLIAMAFLWTGSQIPVYLFGGVPPYVYGDIGGSDRWIWFVLANLLSLAAVCPFVGSISDIVGRRWVAMIGAMFLILGMIICSTAHEMNIFIGGMVFAGIGAGINELTALAVTSELAPTAQRGKYVAVLVFTILPFCPSVLWAQLIASHSTWRWIGLWCGLWAFIGLVLVAIFYHPPPRVNSQGMSRKQILAEIDYIGGFLSISGMILFMMGMQWGGYQYPWSSAHVLAPLILGAVLIVAFVVWQGYAKHPMFPKRLRQEPRILGLTLVITFISGANFFSILMFWPTQAFNVYGHDPIGVGIRGIPVGFSILAGACIVLWLLSLLRGHNKELLIASSVLMTAGCGALAVARVDNLHVLWGILVLAGLGIGGIVVPASIISTIICPDDLIATVAALTLAIRVIGGSVGYCVYYNFVPAATHYIGGAMVTKLNITSPEIIKEAIGITGASLLPMLEELPGIKGVPGAYELVVYAGQLAYAEAYNLAGSAWSVVLPRADSLPIADTVLINGVIHTLDEKSTTVTAGSLAITNGTITCVGQEQDCKPAIGDSTKVVNLNGKPVIPGLIDAHIHPIDAGRAMLGCTLRFQQLTQDNLRRIIQACLDSEPGKTDLLTVTEFDREGFTAINGPANKSMLDSLNTTRPIAIIASNQHNIFVNSKALQLVNITRSTPNPAGGRLGRDANGELTGLLEENAVVPIRALMGDRGIAQLDAATVALSQLRQKGVTSFLDALQTPHTAWSSLKSTKELTARVFNNFGVFGSTDFPTIVRDALASRKQLDEGELVASAGQQWRNIKFFLDGVLPAVSQSSWLLNPYLMQDSQGKWVPGNNVGLPNTNQKELQRLLTLTLDAGMGLHVHASGDKAVRTILDAAALMNRKFAPSEIGIAHAELVSVEDRARFQELGIPVIASYQWAQKATYWAGDNAMTLGADRMNTAEGFGHLNDAGALVAYGSDWPVDPLDPFLALAVGVTRAGDPQNKNSHASFGPQFVGRLDQQPALSREAALRGMTTAAATYLNASAHIGSLEQGKFADLLILDKDYFDTTAVPDDKLSRNKVLMTMVGGRAVFADESATFLPSEWQAESKKLNGNPVVQRMKPGNILSRALTGRACGSHAGHQH</sequence>
<proteinExistence type="predicted"/>
<dbReference type="InterPro" id="IPR013108">
    <property type="entry name" value="Amidohydro_3"/>
</dbReference>
<keyword evidence="3" id="KW-0472">Membrane</keyword>
<dbReference type="InterPro" id="IPR032466">
    <property type="entry name" value="Metal_Hydrolase"/>
</dbReference>
<gene>
    <name evidence="5" type="ORF">yc1106_09381</name>
</gene>
<accession>A0A9Q8ZEZ2</accession>
<comment type="subcellular location">
    <subcellularLocation>
        <location evidence="1">Membrane</location>
        <topology evidence="1">Multi-pass membrane protein</topology>
    </subcellularLocation>
</comment>
<dbReference type="SUPFAM" id="SSF103473">
    <property type="entry name" value="MFS general substrate transporter"/>
    <property type="match status" value="1"/>
</dbReference>
<feature type="transmembrane region" description="Helical" evidence="3">
    <location>
        <begin position="369"/>
        <end position="389"/>
    </location>
</feature>
<feature type="transmembrane region" description="Helical" evidence="3">
    <location>
        <begin position="189"/>
        <end position="210"/>
    </location>
</feature>
<feature type="transmembrane region" description="Helical" evidence="3">
    <location>
        <begin position="64"/>
        <end position="81"/>
    </location>
</feature>
<evidence type="ECO:0000259" key="4">
    <source>
        <dbReference type="PROSITE" id="PS50850"/>
    </source>
</evidence>
<keyword evidence="2" id="KW-0813">Transport</keyword>